<dbReference type="Proteomes" id="UP000603865">
    <property type="component" value="Unassembled WGS sequence"/>
</dbReference>
<organism evidence="1 2">
    <name type="scientific">Deinococcus ruber</name>
    <dbReference type="NCBI Taxonomy" id="1848197"/>
    <lineage>
        <taxon>Bacteria</taxon>
        <taxon>Thermotogati</taxon>
        <taxon>Deinococcota</taxon>
        <taxon>Deinococci</taxon>
        <taxon>Deinococcales</taxon>
        <taxon>Deinococcaceae</taxon>
        <taxon>Deinococcus</taxon>
    </lineage>
</organism>
<comment type="caution">
    <text evidence="1">The sequence shown here is derived from an EMBL/GenBank/DDBJ whole genome shotgun (WGS) entry which is preliminary data.</text>
</comment>
<sequence>MTTPDHPTPILSPSITVLGADRVATDQDHALLIAAQALLSQDAHFQALTTPTLSRCEVNAGLEDTAPGYLYLRYDVPRAVPQEFWAHWGHSNHIAFKSGQVSVARPKATRVEENQDNT</sequence>
<dbReference type="RefSeq" id="WP_189093548.1">
    <property type="nucleotide sequence ID" value="NZ_BMQL01000075.1"/>
</dbReference>
<evidence type="ECO:0000313" key="2">
    <source>
        <dbReference type="Proteomes" id="UP000603865"/>
    </source>
</evidence>
<proteinExistence type="predicted"/>
<keyword evidence="2" id="KW-1185">Reference proteome</keyword>
<name>A0A918KWF5_9DEIO</name>
<dbReference type="EMBL" id="BMQL01000075">
    <property type="protein sequence ID" value="GGR36874.1"/>
    <property type="molecule type" value="Genomic_DNA"/>
</dbReference>
<reference evidence="1" key="1">
    <citation type="journal article" date="2014" name="Int. J. Syst. Evol. Microbiol.">
        <title>Complete genome sequence of Corynebacterium casei LMG S-19264T (=DSM 44701T), isolated from a smear-ripened cheese.</title>
        <authorList>
            <consortium name="US DOE Joint Genome Institute (JGI-PGF)"/>
            <person name="Walter F."/>
            <person name="Albersmeier A."/>
            <person name="Kalinowski J."/>
            <person name="Ruckert C."/>
        </authorList>
    </citation>
    <scope>NUCLEOTIDE SEQUENCE</scope>
    <source>
        <strain evidence="1">JCM 31311</strain>
    </source>
</reference>
<evidence type="ECO:0000313" key="1">
    <source>
        <dbReference type="EMBL" id="GGR36874.1"/>
    </source>
</evidence>
<accession>A0A918KWF5</accession>
<reference evidence="1" key="2">
    <citation type="submission" date="2020-09" db="EMBL/GenBank/DDBJ databases">
        <authorList>
            <person name="Sun Q."/>
            <person name="Ohkuma M."/>
        </authorList>
    </citation>
    <scope>NUCLEOTIDE SEQUENCE</scope>
    <source>
        <strain evidence="1">JCM 31311</strain>
    </source>
</reference>
<dbReference type="AlphaFoldDB" id="A0A918KWF5"/>
<gene>
    <name evidence="1" type="ORF">GCM10008957_53050</name>
</gene>
<protein>
    <submittedName>
        <fullName evidence="1">Uncharacterized protein</fullName>
    </submittedName>
</protein>